<dbReference type="AlphaFoldDB" id="A0A4R6UKP8"/>
<dbReference type="RefSeq" id="WP_133591068.1">
    <property type="nucleotide sequence ID" value="NZ_CP037953.1"/>
</dbReference>
<keyword evidence="1" id="KW-0732">Signal</keyword>
<dbReference type="OrthoDB" id="9769143at2"/>
<gene>
    <name evidence="2" type="ORF">EV696_11043</name>
</gene>
<feature type="signal peptide" evidence="1">
    <location>
        <begin position="1"/>
        <end position="23"/>
    </location>
</feature>
<accession>A0A4R6UKP8</accession>
<name>A0A4R6UKP8_9GAMM</name>
<comment type="caution">
    <text evidence="2">The sequence shown here is derived from an EMBL/GenBank/DDBJ whole genome shotgun (WGS) entry which is preliminary data.</text>
</comment>
<dbReference type="Proteomes" id="UP000295375">
    <property type="component" value="Unassembled WGS sequence"/>
</dbReference>
<protein>
    <recommendedName>
        <fullName evidence="4">SPOR domain-containing protein</fullName>
    </recommendedName>
</protein>
<keyword evidence="3" id="KW-1185">Reference proteome</keyword>
<dbReference type="EMBL" id="SNYM01000010">
    <property type="protein sequence ID" value="TDQ47451.1"/>
    <property type="molecule type" value="Genomic_DNA"/>
</dbReference>
<reference evidence="2 3" key="1">
    <citation type="submission" date="2019-03" db="EMBL/GenBank/DDBJ databases">
        <title>Genomic Encyclopedia of Type Strains, Phase IV (KMG-IV): sequencing the most valuable type-strain genomes for metagenomic binning, comparative biology and taxonomic classification.</title>
        <authorList>
            <person name="Goeker M."/>
        </authorList>
    </citation>
    <scope>NUCLEOTIDE SEQUENCE [LARGE SCALE GENOMIC DNA]</scope>
    <source>
        <strain evidence="2 3">DSM 103792</strain>
    </source>
</reference>
<evidence type="ECO:0008006" key="4">
    <source>
        <dbReference type="Google" id="ProtNLM"/>
    </source>
</evidence>
<sequence>MRTLALTLSLLLTSFALVNSATASELIDHGRFDRYNDAMQTAENLRAEGRQITVFREPVTRDGFAVQLPYYQLYIAAEWAAMRLQREGFQAWVIPKPESLGYVIQVDIVPTREQVADVRQRLDLLGHRNIRVRPIRWKSYQYFVQETRLEGMPEAIVEAPDAPKPAPEQPEVESFTFGDDSVLTFGKQTDYDTLLVQQDKDPSLRNQGFEVDDFRAEFGFLDAKTGGLVDSSHYGLISMGYRFVSESGFDGRIGLRVDAVRQAPERAVREAEVDYGESFLRYRAGDHKYTVGAQVINWGVLDELAPGNVLATQDLTRYTLDDLTRRYRATPLLRYEGWFDRWKVDVIGLPLFRAAELPEPDSIWFPIDSVTGRIIGLPNDPLLAALVQNSTFETDIEDDHGGGGLRVSHQGRGWDFGFSVQHVRHSLPYFELNPDVRLALLTGTPPNIAPTVTASPTFQAIHPFTDVVSLDFATVWGDTTWRAEVAYLSDVPVTTPDLRVVYAPSAQIGFGMEMFPGDANNRLSMQAGFTHLEPDEPILDREQTAYISGEFEWLFAREAWRLRTRFLSTWSEEGTDYYLNPELAYIRVEPDEFYIGVHIFEGDEGTPGDYHNEHDMFVLGWRTRY</sequence>
<proteinExistence type="predicted"/>
<evidence type="ECO:0000313" key="3">
    <source>
        <dbReference type="Proteomes" id="UP000295375"/>
    </source>
</evidence>
<organism evidence="2 3">
    <name type="scientific">Permianibacter aggregans</name>
    <dbReference type="NCBI Taxonomy" id="1510150"/>
    <lineage>
        <taxon>Bacteria</taxon>
        <taxon>Pseudomonadati</taxon>
        <taxon>Pseudomonadota</taxon>
        <taxon>Gammaproteobacteria</taxon>
        <taxon>Pseudomonadales</taxon>
        <taxon>Pseudomonadaceae</taxon>
        <taxon>Permianibacter</taxon>
    </lineage>
</organism>
<feature type="chain" id="PRO_5020965620" description="SPOR domain-containing protein" evidence="1">
    <location>
        <begin position="24"/>
        <end position="625"/>
    </location>
</feature>
<evidence type="ECO:0000256" key="1">
    <source>
        <dbReference type="SAM" id="SignalP"/>
    </source>
</evidence>
<evidence type="ECO:0000313" key="2">
    <source>
        <dbReference type="EMBL" id="TDQ47451.1"/>
    </source>
</evidence>